<organism evidence="3 4">
    <name type="scientific">Helobdella robusta</name>
    <name type="common">Californian leech</name>
    <dbReference type="NCBI Taxonomy" id="6412"/>
    <lineage>
        <taxon>Eukaryota</taxon>
        <taxon>Metazoa</taxon>
        <taxon>Spiralia</taxon>
        <taxon>Lophotrochozoa</taxon>
        <taxon>Annelida</taxon>
        <taxon>Clitellata</taxon>
        <taxon>Hirudinea</taxon>
        <taxon>Rhynchobdellida</taxon>
        <taxon>Glossiphoniidae</taxon>
        <taxon>Helobdella</taxon>
    </lineage>
</organism>
<keyword evidence="4" id="KW-1185">Reference proteome</keyword>
<dbReference type="RefSeq" id="XP_009027541.1">
    <property type="nucleotide sequence ID" value="XM_009029293.1"/>
</dbReference>
<evidence type="ECO:0000313" key="4">
    <source>
        <dbReference type="Proteomes" id="UP000015101"/>
    </source>
</evidence>
<dbReference type="AlphaFoldDB" id="T1EV99"/>
<dbReference type="STRING" id="6412.T1EV99"/>
<reference evidence="3" key="3">
    <citation type="submission" date="2015-06" db="UniProtKB">
        <authorList>
            <consortium name="EnsemblMetazoa"/>
        </authorList>
    </citation>
    <scope>IDENTIFICATION</scope>
</reference>
<dbReference type="EMBL" id="KB097571">
    <property type="protein sequence ID" value="ESN94481.1"/>
    <property type="molecule type" value="Genomic_DNA"/>
</dbReference>
<feature type="compositionally biased region" description="Low complexity" evidence="1">
    <location>
        <begin position="24"/>
        <end position="38"/>
    </location>
</feature>
<dbReference type="OrthoDB" id="10068389at2759"/>
<proteinExistence type="predicted"/>
<dbReference type="InParanoid" id="T1EV99"/>
<dbReference type="GeneID" id="20200499"/>
<name>T1EV99_HELRO</name>
<dbReference type="EMBL" id="AMQM01001632">
    <property type="status" value="NOT_ANNOTATED_CDS"/>
    <property type="molecule type" value="Genomic_DNA"/>
</dbReference>
<dbReference type="CTD" id="20200499"/>
<dbReference type="KEGG" id="hro:HELRODRAFT_164334"/>
<evidence type="ECO:0000256" key="1">
    <source>
        <dbReference type="SAM" id="MobiDB-lite"/>
    </source>
</evidence>
<protein>
    <submittedName>
        <fullName evidence="2 3">Uncharacterized protein</fullName>
    </submittedName>
</protein>
<reference evidence="2 4" key="2">
    <citation type="journal article" date="2013" name="Nature">
        <title>Insights into bilaterian evolution from three spiralian genomes.</title>
        <authorList>
            <person name="Simakov O."/>
            <person name="Marletaz F."/>
            <person name="Cho S.J."/>
            <person name="Edsinger-Gonzales E."/>
            <person name="Havlak P."/>
            <person name="Hellsten U."/>
            <person name="Kuo D.H."/>
            <person name="Larsson T."/>
            <person name="Lv J."/>
            <person name="Arendt D."/>
            <person name="Savage R."/>
            <person name="Osoegawa K."/>
            <person name="de Jong P."/>
            <person name="Grimwood J."/>
            <person name="Chapman J.A."/>
            <person name="Shapiro H."/>
            <person name="Aerts A."/>
            <person name="Otillar R.P."/>
            <person name="Terry A.Y."/>
            <person name="Boore J.L."/>
            <person name="Grigoriev I.V."/>
            <person name="Lindberg D.R."/>
            <person name="Seaver E.C."/>
            <person name="Weisblat D.A."/>
            <person name="Putnam N.H."/>
            <person name="Rokhsar D.S."/>
        </authorList>
    </citation>
    <scope>NUCLEOTIDE SEQUENCE</scope>
</reference>
<reference evidence="4" key="1">
    <citation type="submission" date="2012-12" db="EMBL/GenBank/DDBJ databases">
        <authorList>
            <person name="Hellsten U."/>
            <person name="Grimwood J."/>
            <person name="Chapman J.A."/>
            <person name="Shapiro H."/>
            <person name="Aerts A."/>
            <person name="Otillar R.P."/>
            <person name="Terry A.Y."/>
            <person name="Boore J.L."/>
            <person name="Simakov O."/>
            <person name="Marletaz F."/>
            <person name="Cho S.-J."/>
            <person name="Edsinger-Gonzales E."/>
            <person name="Havlak P."/>
            <person name="Kuo D.-H."/>
            <person name="Larsson T."/>
            <person name="Lv J."/>
            <person name="Arendt D."/>
            <person name="Savage R."/>
            <person name="Osoegawa K."/>
            <person name="de Jong P."/>
            <person name="Lindberg D.R."/>
            <person name="Seaver E.C."/>
            <person name="Weisblat D.A."/>
            <person name="Putnam N.H."/>
            <person name="Grigoriev I.V."/>
            <person name="Rokhsar D.S."/>
        </authorList>
    </citation>
    <scope>NUCLEOTIDE SEQUENCE</scope>
</reference>
<evidence type="ECO:0000313" key="3">
    <source>
        <dbReference type="EnsemblMetazoa" id="HelroP164334"/>
    </source>
</evidence>
<dbReference type="PANTHER" id="PTHR33776:SF4">
    <property type="entry name" value="ENDONUCLEASE_EXONUCLEASE_PHOSPHATASE DOMAIN-CONTAINING PROTEIN"/>
    <property type="match status" value="1"/>
</dbReference>
<evidence type="ECO:0000313" key="2">
    <source>
        <dbReference type="EMBL" id="ESN94481.1"/>
    </source>
</evidence>
<dbReference type="PANTHER" id="PTHR33776">
    <property type="entry name" value="ENDO/EXONUCLEASE/PHOSPHATASE DOMAIN-CONTAINING PROTEIN"/>
    <property type="match status" value="1"/>
</dbReference>
<dbReference type="HOGENOM" id="CLU_1066648_0_0_1"/>
<feature type="region of interest" description="Disordered" evidence="1">
    <location>
        <begin position="1"/>
        <end position="51"/>
    </location>
</feature>
<sequence>MVVRETKYRSSSQQYLDAPPSTCSLPSHHQQTLSQQHLDTPLSSTDNPSAGKGGGVGLYIKCGLNFKLRDDVHTNIDNNEGESDFLCVEILLDSTMKNIILLVIYKHSSSASLDLYNLLISNNFYQLLTIPTRISCDKSSLLDLLITNYPDKIKCCSTAYNDLSDYLMKFFQYNYQTTASEKFNPINFKISYSTSRINKLNGYLSMTDWTDLFNCDDPNRGFELFFNIYNQAFESCCHIVSKKKLATLNKQQPWMTAALKN</sequence>
<accession>T1EV99</accession>
<dbReference type="EnsemblMetazoa" id="HelroT164334">
    <property type="protein sequence ID" value="HelroP164334"/>
    <property type="gene ID" value="HelroG164334"/>
</dbReference>
<dbReference type="Proteomes" id="UP000015101">
    <property type="component" value="Unassembled WGS sequence"/>
</dbReference>
<gene>
    <name evidence="3" type="primary">20200499</name>
    <name evidence="2" type="ORF">HELRODRAFT_164334</name>
</gene>